<evidence type="ECO:0000313" key="6">
    <source>
        <dbReference type="EMBL" id="KAG9266182.1"/>
    </source>
</evidence>
<comment type="caution">
    <text evidence="6">The sequence shown here is derived from an EMBL/GenBank/DDBJ whole genome shotgun (WGS) entry which is preliminary data.</text>
</comment>
<protein>
    <recommendedName>
        <fullName evidence="3">4a-hydroxytetrahydrobiopterin dehydratase</fullName>
        <ecNumber evidence="3">4.2.1.96</ecNumber>
    </recommendedName>
</protein>
<dbReference type="Gene3D" id="3.30.1360.20">
    <property type="entry name" value="Transcriptional coactivator/pterin dehydratase"/>
    <property type="match status" value="1"/>
</dbReference>
<organism evidence="6 7">
    <name type="scientific">Astyanax mexicanus</name>
    <name type="common">Blind cave fish</name>
    <name type="synonym">Astyanax fasciatus mexicanus</name>
    <dbReference type="NCBI Taxonomy" id="7994"/>
    <lineage>
        <taxon>Eukaryota</taxon>
        <taxon>Metazoa</taxon>
        <taxon>Chordata</taxon>
        <taxon>Craniata</taxon>
        <taxon>Vertebrata</taxon>
        <taxon>Euteleostomi</taxon>
        <taxon>Actinopterygii</taxon>
        <taxon>Neopterygii</taxon>
        <taxon>Teleostei</taxon>
        <taxon>Ostariophysi</taxon>
        <taxon>Characiformes</taxon>
        <taxon>Characoidei</taxon>
        <taxon>Acestrorhamphidae</taxon>
        <taxon>Acestrorhamphinae</taxon>
        <taxon>Astyanax</taxon>
    </lineage>
</organism>
<dbReference type="AlphaFoldDB" id="A0A8T2L871"/>
<dbReference type="GO" id="GO:0006729">
    <property type="term" value="P:tetrahydrobiopterin biosynthetic process"/>
    <property type="evidence" value="ECO:0007669"/>
    <property type="project" value="UniProtKB-KW"/>
</dbReference>
<evidence type="ECO:0000256" key="3">
    <source>
        <dbReference type="ARBA" id="ARBA00013252"/>
    </source>
</evidence>
<proteinExistence type="inferred from homology"/>
<dbReference type="Pfam" id="PF01329">
    <property type="entry name" value="Pterin_4a"/>
    <property type="match status" value="1"/>
</dbReference>
<evidence type="ECO:0000256" key="5">
    <source>
        <dbReference type="ARBA" id="ARBA00023239"/>
    </source>
</evidence>
<name>A0A8T2L871_ASTMX</name>
<dbReference type="Proteomes" id="UP000752171">
    <property type="component" value="Unassembled WGS sequence"/>
</dbReference>
<comment type="similarity">
    <text evidence="2">Belongs to the pterin-4-alpha-carbinolamine dehydratase family.</text>
</comment>
<comment type="catalytic activity">
    <reaction evidence="1">
        <text>(4aS,6R)-4a-hydroxy-L-erythro-5,6,7,8-tetrahydrobiopterin = (6R)-L-erythro-6,7-dihydrobiopterin + H2O</text>
        <dbReference type="Rhea" id="RHEA:11920"/>
        <dbReference type="ChEBI" id="CHEBI:15377"/>
        <dbReference type="ChEBI" id="CHEBI:15642"/>
        <dbReference type="ChEBI" id="CHEBI:43120"/>
        <dbReference type="EC" id="4.2.1.96"/>
    </reaction>
</comment>
<sequence>MKCLLHDEAAGQNNRAIPLPPWPESVLFSFPPALGFGSRVSRRAEKMNHHPEWFNVYNKVITSTEPPLRGPGQFIMPLAVFNTDVECVTVCRVCVERL</sequence>
<gene>
    <name evidence="6" type="primary">PCBD2</name>
    <name evidence="6" type="ORF">AMEX_G20692</name>
</gene>
<dbReference type="InterPro" id="IPR036428">
    <property type="entry name" value="PCD_sf"/>
</dbReference>
<dbReference type="GO" id="GO:0008124">
    <property type="term" value="F:4-alpha-hydroxytetrahydrobiopterin dehydratase activity"/>
    <property type="evidence" value="ECO:0007669"/>
    <property type="project" value="UniProtKB-EC"/>
</dbReference>
<keyword evidence="5" id="KW-0456">Lyase</keyword>
<dbReference type="EC" id="4.2.1.96" evidence="3"/>
<accession>A0A8T2L871</accession>
<evidence type="ECO:0000256" key="4">
    <source>
        <dbReference type="ARBA" id="ARBA00023007"/>
    </source>
</evidence>
<keyword evidence="4" id="KW-0783">Tetrahydrobiopterin biosynthesis</keyword>
<dbReference type="InterPro" id="IPR001533">
    <property type="entry name" value="Pterin_deHydtase"/>
</dbReference>
<reference evidence="6 7" key="1">
    <citation type="submission" date="2021-07" db="EMBL/GenBank/DDBJ databases">
        <authorList>
            <person name="Imarazene B."/>
            <person name="Zahm M."/>
            <person name="Klopp C."/>
            <person name="Cabau C."/>
            <person name="Beille S."/>
            <person name="Jouanno E."/>
            <person name="Castinel A."/>
            <person name="Lluch J."/>
            <person name="Gil L."/>
            <person name="Kuchtly C."/>
            <person name="Lopez Roques C."/>
            <person name="Donnadieu C."/>
            <person name="Parrinello H."/>
            <person name="Journot L."/>
            <person name="Du K."/>
            <person name="Schartl M."/>
            <person name="Retaux S."/>
            <person name="Guiguen Y."/>
        </authorList>
    </citation>
    <scope>NUCLEOTIDE SEQUENCE [LARGE SCALE GENOMIC DNA]</scope>
    <source>
        <strain evidence="6">Pach_M1</strain>
        <tissue evidence="6">Testis</tissue>
    </source>
</reference>
<evidence type="ECO:0000256" key="1">
    <source>
        <dbReference type="ARBA" id="ARBA00001554"/>
    </source>
</evidence>
<evidence type="ECO:0000256" key="2">
    <source>
        <dbReference type="ARBA" id="ARBA00006472"/>
    </source>
</evidence>
<dbReference type="SUPFAM" id="SSF55248">
    <property type="entry name" value="PCD-like"/>
    <property type="match status" value="1"/>
</dbReference>
<dbReference type="EMBL" id="JAICCE010000017">
    <property type="protein sequence ID" value="KAG9266182.1"/>
    <property type="molecule type" value="Genomic_DNA"/>
</dbReference>
<evidence type="ECO:0000313" key="7">
    <source>
        <dbReference type="Proteomes" id="UP000752171"/>
    </source>
</evidence>